<dbReference type="STRING" id="39692.BST38_19060"/>
<sequence>MPFTRADVLTAAQRSLAAAGSHDRAGWIGLFTADGRVEDPVGSAPHHGRVAIGRFYDTFIGPRTITAHVDGDIVVGGAMSGNTGGTVIRDVELEIEMADALTMRVPTYIRYDLRTDGDELRISALSAFWELPAMVGQFAAGGLAAVPAGISLGRAMFGNQGLHGSLGFLAGFRGSGRGGKDVFARFLDGACAGDEVGMRRLLSDSSVTLGDGDPITTSDLLKHLSGGTWDKLIASGRYVAARVLRDGQRVVLIGEIAAVPGGDRVRISQVRMFAEVAPGASDVRT</sequence>
<protein>
    <recommendedName>
        <fullName evidence="1">Nuclear transport factor 2 domain-containing protein</fullName>
    </recommendedName>
</protein>
<reference evidence="2 3" key="1">
    <citation type="submission" date="2018-05" db="EMBL/GenBank/DDBJ databases">
        <authorList>
            <consortium name="IHU Genomes"/>
        </authorList>
    </citation>
    <scope>NUCLEOTIDE SEQUENCE [LARGE SCALE GENOMIC DNA]</scope>
    <source>
        <strain evidence="2 3">P7335</strain>
    </source>
</reference>
<dbReference type="RefSeq" id="WP_083145027.1">
    <property type="nucleotide sequence ID" value="NZ_MVID01000019.1"/>
</dbReference>
<dbReference type="EMBL" id="UEGS01000001">
    <property type="protein sequence ID" value="SRX82422.1"/>
    <property type="molecule type" value="Genomic_DNA"/>
</dbReference>
<dbReference type="AlphaFoldDB" id="A0A375YMT9"/>
<name>A0A375YMT9_MYCPF</name>
<gene>
    <name evidence="2" type="ORF">MPP7335_04182</name>
</gene>
<dbReference type="Gene3D" id="3.10.450.50">
    <property type="match status" value="1"/>
</dbReference>
<feature type="domain" description="Nuclear transport factor 2" evidence="1">
    <location>
        <begin position="12"/>
        <end position="73"/>
    </location>
</feature>
<dbReference type="InterPro" id="IPR002075">
    <property type="entry name" value="NTF2_dom"/>
</dbReference>
<dbReference type="SUPFAM" id="SSF54427">
    <property type="entry name" value="NTF2-like"/>
    <property type="match status" value="1"/>
</dbReference>
<accession>A0A375YMT9</accession>
<evidence type="ECO:0000313" key="3">
    <source>
        <dbReference type="Proteomes" id="UP000252008"/>
    </source>
</evidence>
<dbReference type="Pfam" id="PF02136">
    <property type="entry name" value="NTF2"/>
    <property type="match status" value="1"/>
</dbReference>
<dbReference type="InterPro" id="IPR032710">
    <property type="entry name" value="NTF2-like_dom_sf"/>
</dbReference>
<organism evidence="2 3">
    <name type="scientific">Mycolicibacterium parafortuitum</name>
    <name type="common">Mycobacterium parafortuitum</name>
    <dbReference type="NCBI Taxonomy" id="39692"/>
    <lineage>
        <taxon>Bacteria</taxon>
        <taxon>Bacillati</taxon>
        <taxon>Actinomycetota</taxon>
        <taxon>Actinomycetes</taxon>
        <taxon>Mycobacteriales</taxon>
        <taxon>Mycobacteriaceae</taxon>
        <taxon>Mycolicibacterium</taxon>
    </lineage>
</organism>
<evidence type="ECO:0000313" key="2">
    <source>
        <dbReference type="EMBL" id="SRX82422.1"/>
    </source>
</evidence>
<proteinExistence type="predicted"/>
<dbReference type="Proteomes" id="UP000252008">
    <property type="component" value="Unassembled WGS sequence"/>
</dbReference>
<keyword evidence="3" id="KW-1185">Reference proteome</keyword>
<evidence type="ECO:0000259" key="1">
    <source>
        <dbReference type="Pfam" id="PF02136"/>
    </source>
</evidence>